<reference evidence="12 13" key="1">
    <citation type="submission" date="2013-12" db="EMBL/GenBank/DDBJ databases">
        <title>Draft genome sequence of Caloranaerobacter sp. H53214.</title>
        <authorList>
            <person name="Jiang L.J."/>
            <person name="Shao Z.Z."/>
            <person name="Long M.N."/>
        </authorList>
    </citation>
    <scope>NUCLEOTIDE SEQUENCE [LARGE SCALE GENOMIC DNA]</scope>
    <source>
        <strain evidence="12 13">H53214</strain>
    </source>
</reference>
<keyword evidence="9" id="KW-0812">Transmembrane</keyword>
<dbReference type="PRINTS" id="PR00344">
    <property type="entry name" value="BCTRLSENSOR"/>
</dbReference>
<feature type="transmembrane region" description="Helical" evidence="9">
    <location>
        <begin position="9"/>
        <end position="33"/>
    </location>
</feature>
<dbReference type="SUPFAM" id="SSF47384">
    <property type="entry name" value="Homodimeric domain of signal transducing histidine kinase"/>
    <property type="match status" value="1"/>
</dbReference>
<keyword evidence="8" id="KW-0175">Coiled coil</keyword>
<dbReference type="SUPFAM" id="SSF55874">
    <property type="entry name" value="ATPase domain of HSP90 chaperone/DNA topoisomerase II/histidine kinase"/>
    <property type="match status" value="1"/>
</dbReference>
<dbReference type="FunFam" id="3.30.565.10:FF:000006">
    <property type="entry name" value="Sensor histidine kinase WalK"/>
    <property type="match status" value="1"/>
</dbReference>
<feature type="transmembrane region" description="Helical" evidence="9">
    <location>
        <begin position="178"/>
        <end position="196"/>
    </location>
</feature>
<keyword evidence="9" id="KW-0472">Membrane</keyword>
<dbReference type="InterPro" id="IPR003660">
    <property type="entry name" value="HAMP_dom"/>
</dbReference>
<dbReference type="Proteomes" id="UP000029622">
    <property type="component" value="Unassembled WGS sequence"/>
</dbReference>
<keyword evidence="5" id="KW-0808">Transferase</keyword>
<dbReference type="Pfam" id="PF02518">
    <property type="entry name" value="HATPase_c"/>
    <property type="match status" value="1"/>
</dbReference>
<organism evidence="12 13">
    <name type="scientific">Caloranaerobacter azorensis H53214</name>
    <dbReference type="NCBI Taxonomy" id="1156417"/>
    <lineage>
        <taxon>Bacteria</taxon>
        <taxon>Bacillati</taxon>
        <taxon>Bacillota</taxon>
        <taxon>Tissierellia</taxon>
        <taxon>Tissierellales</taxon>
        <taxon>Thermohalobacteraceae</taxon>
        <taxon>Caloranaerobacter</taxon>
    </lineage>
</organism>
<keyword evidence="4" id="KW-0597">Phosphoprotein</keyword>
<dbReference type="GO" id="GO:0005886">
    <property type="term" value="C:plasma membrane"/>
    <property type="evidence" value="ECO:0007669"/>
    <property type="project" value="TreeGrafter"/>
</dbReference>
<dbReference type="InterPro" id="IPR036097">
    <property type="entry name" value="HisK_dim/P_sf"/>
</dbReference>
<dbReference type="CDD" id="cd06225">
    <property type="entry name" value="HAMP"/>
    <property type="match status" value="1"/>
</dbReference>
<evidence type="ECO:0000256" key="2">
    <source>
        <dbReference type="ARBA" id="ARBA00004370"/>
    </source>
</evidence>
<feature type="coiled-coil region" evidence="8">
    <location>
        <begin position="229"/>
        <end position="259"/>
    </location>
</feature>
<dbReference type="PROSITE" id="PS50885">
    <property type="entry name" value="HAMP"/>
    <property type="match status" value="1"/>
</dbReference>
<evidence type="ECO:0000256" key="6">
    <source>
        <dbReference type="ARBA" id="ARBA00022777"/>
    </source>
</evidence>
<dbReference type="InterPro" id="IPR036890">
    <property type="entry name" value="HATPase_C_sf"/>
</dbReference>
<dbReference type="GO" id="GO:0016036">
    <property type="term" value="P:cellular response to phosphate starvation"/>
    <property type="evidence" value="ECO:0007669"/>
    <property type="project" value="TreeGrafter"/>
</dbReference>
<dbReference type="GO" id="GO:0000155">
    <property type="term" value="F:phosphorelay sensor kinase activity"/>
    <property type="evidence" value="ECO:0007669"/>
    <property type="project" value="InterPro"/>
</dbReference>
<keyword evidence="7" id="KW-0902">Two-component regulatory system</keyword>
<evidence type="ECO:0000256" key="9">
    <source>
        <dbReference type="SAM" id="Phobius"/>
    </source>
</evidence>
<dbReference type="SMART" id="SM00388">
    <property type="entry name" value="HisKA"/>
    <property type="match status" value="1"/>
</dbReference>
<name>A0A096BGU7_9FIRM</name>
<dbReference type="SUPFAM" id="SSF158472">
    <property type="entry name" value="HAMP domain-like"/>
    <property type="match status" value="1"/>
</dbReference>
<dbReference type="Gene3D" id="1.10.287.130">
    <property type="match status" value="1"/>
</dbReference>
<evidence type="ECO:0000256" key="7">
    <source>
        <dbReference type="ARBA" id="ARBA00023012"/>
    </source>
</evidence>
<dbReference type="SMART" id="SM00304">
    <property type="entry name" value="HAMP"/>
    <property type="match status" value="1"/>
</dbReference>
<dbReference type="Pfam" id="PF00672">
    <property type="entry name" value="HAMP"/>
    <property type="match status" value="1"/>
</dbReference>
<dbReference type="Gene3D" id="3.30.565.10">
    <property type="entry name" value="Histidine kinase-like ATPase, C-terminal domain"/>
    <property type="match status" value="1"/>
</dbReference>
<keyword evidence="9" id="KW-1133">Transmembrane helix</keyword>
<dbReference type="STRING" id="1156417.Y919_06280"/>
<dbReference type="InterPro" id="IPR003594">
    <property type="entry name" value="HATPase_dom"/>
</dbReference>
<dbReference type="EC" id="2.7.13.3" evidence="3"/>
<dbReference type="GO" id="GO:0004721">
    <property type="term" value="F:phosphoprotein phosphatase activity"/>
    <property type="evidence" value="ECO:0007669"/>
    <property type="project" value="TreeGrafter"/>
</dbReference>
<evidence type="ECO:0000256" key="8">
    <source>
        <dbReference type="SAM" id="Coils"/>
    </source>
</evidence>
<dbReference type="EMBL" id="AZTB01000026">
    <property type="protein sequence ID" value="KGG80420.1"/>
    <property type="molecule type" value="Genomic_DNA"/>
</dbReference>
<dbReference type="RefSeq" id="WP_035163361.1">
    <property type="nucleotide sequence ID" value="NZ_AZTB01000026.1"/>
</dbReference>
<feature type="domain" description="Histidine kinase" evidence="10">
    <location>
        <begin position="259"/>
        <end position="473"/>
    </location>
</feature>
<evidence type="ECO:0000259" key="10">
    <source>
        <dbReference type="PROSITE" id="PS50109"/>
    </source>
</evidence>
<dbReference type="InterPro" id="IPR003661">
    <property type="entry name" value="HisK_dim/P_dom"/>
</dbReference>
<dbReference type="CDD" id="cd16922">
    <property type="entry name" value="HATPase_EvgS-ArcB-TorS-like"/>
    <property type="match status" value="1"/>
</dbReference>
<sequence>MFQKLRTRLILIILGATFFSILVVSIVTNITLFKKFDVYMKDELANRVNEIIKLIEYTYSIDNAWTEKNLNNISKSPLINDFDIVIKDLDGSIIFAHYMESDILKMHNEMMRQMGYHMMHKMDKSMMWGSIKRKNYVTKSFIIEVNGRDVGIVELGYYGPFLVSERELEFARGINNSIIYAAIISLFIAFILGIYSSKIISKPILKITRAANEIRRGNLDTKVLISNNITELKELSKSINHLAESLKEQQELRKRLTADISHELRTPLTILQSHIEAISDGIWELTQERLDICKNEVIRLIKLVEQLKYLTDIEKHRITLEVKKINLSKLLNEIIDSLEYQFQNKNIKLKRFLKENVFIIADKDKISQIIINILSNALKFTNSEGQISVVLEESEENVKIIVEDTGIGIPKKDIPYIFERFYRSDKSRSRKTGGAGIGLTIAKMLVEAHNGKIEVESELGKGSKFTVILNKDFR</sequence>
<evidence type="ECO:0000256" key="3">
    <source>
        <dbReference type="ARBA" id="ARBA00012438"/>
    </source>
</evidence>
<protein>
    <recommendedName>
        <fullName evidence="3">histidine kinase</fullName>
        <ecNumber evidence="3">2.7.13.3</ecNumber>
    </recommendedName>
</protein>
<dbReference type="Pfam" id="PF00512">
    <property type="entry name" value="HisKA"/>
    <property type="match status" value="1"/>
</dbReference>
<keyword evidence="6 12" id="KW-0418">Kinase</keyword>
<dbReference type="SMART" id="SM00387">
    <property type="entry name" value="HATPase_c"/>
    <property type="match status" value="1"/>
</dbReference>
<comment type="catalytic activity">
    <reaction evidence="1">
        <text>ATP + protein L-histidine = ADP + protein N-phospho-L-histidine.</text>
        <dbReference type="EC" id="2.7.13.3"/>
    </reaction>
</comment>
<dbReference type="InterPro" id="IPR005467">
    <property type="entry name" value="His_kinase_dom"/>
</dbReference>
<evidence type="ECO:0000259" key="11">
    <source>
        <dbReference type="PROSITE" id="PS50885"/>
    </source>
</evidence>
<dbReference type="PROSITE" id="PS50109">
    <property type="entry name" value="HIS_KIN"/>
    <property type="match status" value="1"/>
</dbReference>
<dbReference type="PANTHER" id="PTHR45453">
    <property type="entry name" value="PHOSPHATE REGULON SENSOR PROTEIN PHOR"/>
    <property type="match status" value="1"/>
</dbReference>
<evidence type="ECO:0000313" key="12">
    <source>
        <dbReference type="EMBL" id="KGG80420.1"/>
    </source>
</evidence>
<feature type="domain" description="HAMP" evidence="11">
    <location>
        <begin position="198"/>
        <end position="251"/>
    </location>
</feature>
<proteinExistence type="predicted"/>
<evidence type="ECO:0000256" key="1">
    <source>
        <dbReference type="ARBA" id="ARBA00000085"/>
    </source>
</evidence>
<evidence type="ECO:0000256" key="4">
    <source>
        <dbReference type="ARBA" id="ARBA00022553"/>
    </source>
</evidence>
<dbReference type="Gene3D" id="6.10.340.10">
    <property type="match status" value="1"/>
</dbReference>
<gene>
    <name evidence="12" type="ORF">Y919_06280</name>
</gene>
<accession>A0A096BGU7</accession>
<dbReference type="CDD" id="cd00082">
    <property type="entry name" value="HisKA"/>
    <property type="match status" value="1"/>
</dbReference>
<dbReference type="InterPro" id="IPR004358">
    <property type="entry name" value="Sig_transdc_His_kin-like_C"/>
</dbReference>
<evidence type="ECO:0000256" key="5">
    <source>
        <dbReference type="ARBA" id="ARBA00022679"/>
    </source>
</evidence>
<dbReference type="AlphaFoldDB" id="A0A096BGU7"/>
<dbReference type="PANTHER" id="PTHR45453:SF1">
    <property type="entry name" value="PHOSPHATE REGULON SENSOR PROTEIN PHOR"/>
    <property type="match status" value="1"/>
</dbReference>
<comment type="caution">
    <text evidence="12">The sequence shown here is derived from an EMBL/GenBank/DDBJ whole genome shotgun (WGS) entry which is preliminary data.</text>
</comment>
<dbReference type="InterPro" id="IPR050351">
    <property type="entry name" value="BphY/WalK/GraS-like"/>
</dbReference>
<comment type="subcellular location">
    <subcellularLocation>
        <location evidence="2">Membrane</location>
    </subcellularLocation>
</comment>
<evidence type="ECO:0000313" key="13">
    <source>
        <dbReference type="Proteomes" id="UP000029622"/>
    </source>
</evidence>